<keyword evidence="2" id="KW-1185">Reference proteome</keyword>
<accession>A0A5Q4ZLG5</accession>
<dbReference type="EMBL" id="LR699554">
    <property type="protein sequence ID" value="VVD32737.1"/>
    <property type="molecule type" value="Genomic_DNA"/>
</dbReference>
<gene>
    <name evidence="1" type="ORF">PDMSB3_1453</name>
</gene>
<evidence type="ECO:0000313" key="1">
    <source>
        <dbReference type="EMBL" id="VVD32737.1"/>
    </source>
</evidence>
<dbReference type="KEGG" id="pdio:PDMSB3_1453.1"/>
<name>A0A5Q4ZLG5_9BURK</name>
<dbReference type="AlphaFoldDB" id="A0A5Q4ZLG5"/>
<organism evidence="1 2">
    <name type="scientific">Paraburkholderia dioscoreae</name>
    <dbReference type="NCBI Taxonomy" id="2604047"/>
    <lineage>
        <taxon>Bacteria</taxon>
        <taxon>Pseudomonadati</taxon>
        <taxon>Pseudomonadota</taxon>
        <taxon>Betaproteobacteria</taxon>
        <taxon>Burkholderiales</taxon>
        <taxon>Burkholderiaceae</taxon>
        <taxon>Paraburkholderia</taxon>
    </lineage>
</organism>
<dbReference type="Proteomes" id="UP000325811">
    <property type="component" value="Chromosome II"/>
</dbReference>
<proteinExistence type="predicted"/>
<protein>
    <submittedName>
        <fullName evidence="1">Uncharacterized protein</fullName>
    </submittedName>
</protein>
<reference evidence="1 2" key="1">
    <citation type="submission" date="2019-08" db="EMBL/GenBank/DDBJ databases">
        <authorList>
            <person name="Herpell B J."/>
        </authorList>
    </citation>
    <scope>NUCLEOTIDE SEQUENCE [LARGE SCALE GENOMIC DNA]</scope>
    <source>
        <strain evidence="2">Msb3</strain>
    </source>
</reference>
<sequence>MVSLKWTSKRWCPLHVYPQSNDRGWEITKIRILLQRNTAETPLTTQYCRARPCEMNKNVQMHKAIDAPGRRRICAKKHAIEMLLLNFA</sequence>
<evidence type="ECO:0000313" key="2">
    <source>
        <dbReference type="Proteomes" id="UP000325811"/>
    </source>
</evidence>